<sequence length="96" mass="10865">MVCVLEMFYENKLSETPMLVQELEVNTSLPTSGSDNPEHGFEALTWVVRKVLEEVFEATIKEISETLQVRCMDCGKKRGCGSPRLDLILRSVLECI</sequence>
<accession>A0A9D3UMM8</accession>
<comment type="caution">
    <text evidence="1">The sequence shown here is derived from an EMBL/GenBank/DDBJ whole genome shotgun (WGS) entry which is preliminary data.</text>
</comment>
<proteinExistence type="predicted"/>
<name>A0A9D3UMM8_9ROSI</name>
<gene>
    <name evidence="1" type="ORF">J1N35_037793</name>
</gene>
<organism evidence="1 2">
    <name type="scientific">Gossypium stocksii</name>
    <dbReference type="NCBI Taxonomy" id="47602"/>
    <lineage>
        <taxon>Eukaryota</taxon>
        <taxon>Viridiplantae</taxon>
        <taxon>Streptophyta</taxon>
        <taxon>Embryophyta</taxon>
        <taxon>Tracheophyta</taxon>
        <taxon>Spermatophyta</taxon>
        <taxon>Magnoliopsida</taxon>
        <taxon>eudicotyledons</taxon>
        <taxon>Gunneridae</taxon>
        <taxon>Pentapetalae</taxon>
        <taxon>rosids</taxon>
        <taxon>malvids</taxon>
        <taxon>Malvales</taxon>
        <taxon>Malvaceae</taxon>
        <taxon>Malvoideae</taxon>
        <taxon>Gossypium</taxon>
    </lineage>
</organism>
<evidence type="ECO:0000313" key="2">
    <source>
        <dbReference type="Proteomes" id="UP000828251"/>
    </source>
</evidence>
<dbReference type="Proteomes" id="UP000828251">
    <property type="component" value="Unassembled WGS sequence"/>
</dbReference>
<reference evidence="1 2" key="1">
    <citation type="journal article" date="2021" name="Plant Biotechnol. J.">
        <title>Multi-omics assisted identification of the key and species-specific regulatory components of drought-tolerant mechanisms in Gossypium stocksii.</title>
        <authorList>
            <person name="Yu D."/>
            <person name="Ke L."/>
            <person name="Zhang D."/>
            <person name="Wu Y."/>
            <person name="Sun Y."/>
            <person name="Mei J."/>
            <person name="Sun J."/>
            <person name="Sun Y."/>
        </authorList>
    </citation>
    <scope>NUCLEOTIDE SEQUENCE [LARGE SCALE GENOMIC DNA]</scope>
    <source>
        <strain evidence="2">cv. E1</strain>
        <tissue evidence="1">Leaf</tissue>
    </source>
</reference>
<protein>
    <submittedName>
        <fullName evidence="1">Uncharacterized protein</fullName>
    </submittedName>
</protein>
<keyword evidence="2" id="KW-1185">Reference proteome</keyword>
<dbReference type="AlphaFoldDB" id="A0A9D3UMM8"/>
<dbReference type="EMBL" id="JAIQCV010000011">
    <property type="protein sequence ID" value="KAH1047009.1"/>
    <property type="molecule type" value="Genomic_DNA"/>
</dbReference>
<evidence type="ECO:0000313" key="1">
    <source>
        <dbReference type="EMBL" id="KAH1047009.1"/>
    </source>
</evidence>